<organism evidence="3 4">
    <name type="scientific">Chitinophaga agri</name>
    <dbReference type="NCBI Taxonomy" id="2703787"/>
    <lineage>
        <taxon>Bacteria</taxon>
        <taxon>Pseudomonadati</taxon>
        <taxon>Bacteroidota</taxon>
        <taxon>Chitinophagia</taxon>
        <taxon>Chitinophagales</taxon>
        <taxon>Chitinophagaceae</taxon>
        <taxon>Chitinophaga</taxon>
    </lineage>
</organism>
<dbReference type="AlphaFoldDB" id="A0A6B9ZKU3"/>
<feature type="compositionally biased region" description="Basic and acidic residues" evidence="1">
    <location>
        <begin position="39"/>
        <end position="48"/>
    </location>
</feature>
<proteinExistence type="predicted"/>
<feature type="compositionally biased region" description="Polar residues" evidence="1">
    <location>
        <begin position="1"/>
        <end position="17"/>
    </location>
</feature>
<feature type="domain" description="eCIS core" evidence="2">
    <location>
        <begin position="64"/>
        <end position="129"/>
    </location>
</feature>
<reference evidence="3 4" key="1">
    <citation type="submission" date="2020-01" db="EMBL/GenBank/DDBJ databases">
        <title>Complete genome sequence of Chitinophaga sp. H33E-04 isolated from quinoa roots.</title>
        <authorList>
            <person name="Weon H.-Y."/>
            <person name="Lee S.A."/>
        </authorList>
    </citation>
    <scope>NUCLEOTIDE SEQUENCE [LARGE SCALE GENOMIC DNA]</scope>
    <source>
        <strain evidence="3 4">H33E-04</strain>
    </source>
</reference>
<evidence type="ECO:0000313" key="3">
    <source>
        <dbReference type="EMBL" id="QHS63002.1"/>
    </source>
</evidence>
<feature type="region of interest" description="Disordered" evidence="1">
    <location>
        <begin position="491"/>
        <end position="512"/>
    </location>
</feature>
<dbReference type="KEGG" id="chih:GWR21_26470"/>
<dbReference type="InterPro" id="IPR025295">
    <property type="entry name" value="eCIS_core_dom"/>
</dbReference>
<sequence length="941" mass="105080">MSASLKLSQQTPASQANAHAVGQSGVSHPSVTPLQAKGKASEEDHLTDDTLPDPFQLKANNTGLPDQLKSGVEHLSGFSLDDVKVHYNSDKPAQLQALAYAQGSDIHLAPGQEQHLPHEAWHVVQQKQGRVQATTQLKTGEPLNDNAGLESEADRMGEQAMRTSFADKAMQLRQVPVAGAILPVQRVVTQILPGEEDGRIKDIVIVGRPDKAFSSTAGDHATAFTAIQVGIENKLRGKTVREASEVMSGLVSDLNALPGMRFVQHLKDYEQERFMEKKSELSYWVEYFRNWRQKNNWRKRMLTGAYPEYTNSLIAPPKIQDDVDDISILPDEINGSLVGALQNYVDAYLELRELVPLSTINTKSISEALAGKGKGETARLLEVFEGDEKIKPDTKLIGSQLNALETTILGLFDARAAALTILYQNGTVAPGVTSESVYWQDVNLTWAFIRQHINTLWSFYPKTMQLISDAKHLAKIEAIMKERIEAKIIETKKLQQEGGPKQKNPRGKNSRLKKYQAASIDVEDNMIVNVRFGGRPKSPFSQTMGAHTTAWIVITDRIWTGLVGLTVEQAAAELLNLGNEARGLLLQFASEMKMDVKQAYAVNVAINSLIQAETPLKKIKQDAENPFFFFQQNTDVSPLSSWQKVLYLQEGITAILELTNLSPGATLYVGRTTGDGEGTHRGVLLKFMDDPQSVSKEEVAMAINGLHDHKRLDQHLSTIGKSLKKMSKEDTEQYQEYLDLFQEYIEEFEDYQDEEIDPQDDQEEILKLLQEHHHEWIGKAYPGALEYAGLKDEEEEMELVTHQMPQNFWADEGVDIPTVISVADFLRDAQYDLGGRQVLVVSGKDWTCYIRCVLYHFNAINKYGEVMALIDKHKINVSNGVQLQTADEDRIRNIIHFVIGQEFYIEATAVTMQAVNLARSATRTGTRVSVLFTGAHFSLLQ</sequence>
<feature type="compositionally biased region" description="Polar residues" evidence="1">
    <location>
        <begin position="24"/>
        <end position="33"/>
    </location>
</feature>
<dbReference type="RefSeq" id="WP_162334726.1">
    <property type="nucleotide sequence ID" value="NZ_CP048113.1"/>
</dbReference>
<evidence type="ECO:0000256" key="1">
    <source>
        <dbReference type="SAM" id="MobiDB-lite"/>
    </source>
</evidence>
<gene>
    <name evidence="3" type="ORF">GWR21_26470</name>
</gene>
<dbReference type="Pfam" id="PF13699">
    <property type="entry name" value="eCIS_core"/>
    <property type="match status" value="1"/>
</dbReference>
<evidence type="ECO:0000259" key="2">
    <source>
        <dbReference type="Pfam" id="PF13699"/>
    </source>
</evidence>
<keyword evidence="4" id="KW-1185">Reference proteome</keyword>
<feature type="region of interest" description="Disordered" evidence="1">
    <location>
        <begin position="1"/>
        <end position="64"/>
    </location>
</feature>
<feature type="compositionally biased region" description="Basic residues" evidence="1">
    <location>
        <begin position="503"/>
        <end position="512"/>
    </location>
</feature>
<evidence type="ECO:0000313" key="4">
    <source>
        <dbReference type="Proteomes" id="UP000476411"/>
    </source>
</evidence>
<accession>A0A6B9ZKU3</accession>
<dbReference type="Proteomes" id="UP000476411">
    <property type="component" value="Chromosome"/>
</dbReference>
<dbReference type="EMBL" id="CP048113">
    <property type="protein sequence ID" value="QHS63002.1"/>
    <property type="molecule type" value="Genomic_DNA"/>
</dbReference>
<name>A0A6B9ZKU3_9BACT</name>
<protein>
    <submittedName>
        <fullName evidence="3">DUF4157 domain-containing protein</fullName>
    </submittedName>
</protein>